<dbReference type="SMART" id="SM00091">
    <property type="entry name" value="PAS"/>
    <property type="match status" value="1"/>
</dbReference>
<dbReference type="InterPro" id="IPR035919">
    <property type="entry name" value="EAL_sf"/>
</dbReference>
<dbReference type="InterPro" id="IPR043128">
    <property type="entry name" value="Rev_trsase/Diguanyl_cyclase"/>
</dbReference>
<organism evidence="7 8">
    <name type="scientific">Undibacterium jejuense</name>
    <dbReference type="NCBI Taxonomy" id="1344949"/>
    <lineage>
        <taxon>Bacteria</taxon>
        <taxon>Pseudomonadati</taxon>
        <taxon>Pseudomonadota</taxon>
        <taxon>Betaproteobacteria</taxon>
        <taxon>Burkholderiales</taxon>
        <taxon>Oxalobacteraceae</taxon>
        <taxon>Undibacterium</taxon>
    </lineage>
</organism>
<accession>A0A923KRE1</accession>
<dbReference type="AlphaFoldDB" id="A0A923KRE1"/>
<dbReference type="InterPro" id="IPR052155">
    <property type="entry name" value="Biofilm_reg_signaling"/>
</dbReference>
<dbReference type="Gene3D" id="3.30.70.270">
    <property type="match status" value="1"/>
</dbReference>
<comment type="catalytic activity">
    <reaction evidence="1">
        <text>3',3'-c-di-GMP + H2O = 5'-phosphoguanylyl(3'-&gt;5')guanosine + H(+)</text>
        <dbReference type="Rhea" id="RHEA:24902"/>
        <dbReference type="ChEBI" id="CHEBI:15377"/>
        <dbReference type="ChEBI" id="CHEBI:15378"/>
        <dbReference type="ChEBI" id="CHEBI:58754"/>
        <dbReference type="ChEBI" id="CHEBI:58805"/>
        <dbReference type="EC" id="3.1.4.52"/>
    </reaction>
    <physiologicalReaction direction="left-to-right" evidence="1">
        <dbReference type="Rhea" id="RHEA:24903"/>
    </physiologicalReaction>
</comment>
<comment type="caution">
    <text evidence="7">The sequence shown here is derived from an EMBL/GenBank/DDBJ whole genome shotgun (WGS) entry which is preliminary data.</text>
</comment>
<dbReference type="CDD" id="cd01949">
    <property type="entry name" value="GGDEF"/>
    <property type="match status" value="1"/>
</dbReference>
<proteinExistence type="predicted"/>
<dbReference type="Gene3D" id="3.30.450.20">
    <property type="entry name" value="PAS domain"/>
    <property type="match status" value="1"/>
</dbReference>
<dbReference type="Pfam" id="PF00563">
    <property type="entry name" value="EAL"/>
    <property type="match status" value="1"/>
</dbReference>
<evidence type="ECO:0000259" key="6">
    <source>
        <dbReference type="PROSITE" id="PS50887"/>
    </source>
</evidence>
<evidence type="ECO:0000256" key="2">
    <source>
        <dbReference type="SAM" id="Phobius"/>
    </source>
</evidence>
<dbReference type="Gene3D" id="3.20.20.450">
    <property type="entry name" value="EAL domain"/>
    <property type="match status" value="1"/>
</dbReference>
<reference evidence="7" key="1">
    <citation type="submission" date="2020-08" db="EMBL/GenBank/DDBJ databases">
        <title>Novel species isolated from subtropical streams in China.</title>
        <authorList>
            <person name="Lu H."/>
        </authorList>
    </citation>
    <scope>NUCLEOTIDE SEQUENCE</scope>
    <source>
        <strain evidence="7">KACC 12607</strain>
    </source>
</reference>
<evidence type="ECO:0000259" key="5">
    <source>
        <dbReference type="PROSITE" id="PS50883"/>
    </source>
</evidence>
<dbReference type="Proteomes" id="UP000634011">
    <property type="component" value="Unassembled WGS sequence"/>
</dbReference>
<feature type="domain" description="PAS" evidence="3">
    <location>
        <begin position="661"/>
        <end position="732"/>
    </location>
</feature>
<dbReference type="InterPro" id="IPR000700">
    <property type="entry name" value="PAS-assoc_C"/>
</dbReference>
<evidence type="ECO:0000259" key="4">
    <source>
        <dbReference type="PROSITE" id="PS50113"/>
    </source>
</evidence>
<dbReference type="GO" id="GO:0006355">
    <property type="term" value="P:regulation of DNA-templated transcription"/>
    <property type="evidence" value="ECO:0007669"/>
    <property type="project" value="InterPro"/>
</dbReference>
<dbReference type="EMBL" id="JACOFV010000019">
    <property type="protein sequence ID" value="MBC3863939.1"/>
    <property type="molecule type" value="Genomic_DNA"/>
</dbReference>
<dbReference type="PANTHER" id="PTHR44757:SF2">
    <property type="entry name" value="BIOFILM ARCHITECTURE MAINTENANCE PROTEIN MBAA"/>
    <property type="match status" value="1"/>
</dbReference>
<feature type="transmembrane region" description="Helical" evidence="2">
    <location>
        <begin position="16"/>
        <end position="35"/>
    </location>
</feature>
<dbReference type="PROSITE" id="PS50887">
    <property type="entry name" value="GGDEF"/>
    <property type="match status" value="1"/>
</dbReference>
<dbReference type="SMART" id="SM00267">
    <property type="entry name" value="GGDEF"/>
    <property type="match status" value="1"/>
</dbReference>
<dbReference type="SUPFAM" id="SSF55073">
    <property type="entry name" value="Nucleotide cyclase"/>
    <property type="match status" value="1"/>
</dbReference>
<dbReference type="SUPFAM" id="SSF55781">
    <property type="entry name" value="GAF domain-like"/>
    <property type="match status" value="2"/>
</dbReference>
<feature type="domain" description="GGDEF" evidence="6">
    <location>
        <begin position="818"/>
        <end position="950"/>
    </location>
</feature>
<keyword evidence="2" id="KW-0472">Membrane</keyword>
<keyword evidence="2" id="KW-0812">Transmembrane</keyword>
<dbReference type="SUPFAM" id="SSF141868">
    <property type="entry name" value="EAL domain-like"/>
    <property type="match status" value="1"/>
</dbReference>
<evidence type="ECO:0000313" key="8">
    <source>
        <dbReference type="Proteomes" id="UP000634011"/>
    </source>
</evidence>
<keyword evidence="2" id="KW-1133">Transmembrane helix</keyword>
<feature type="domain" description="EAL" evidence="5">
    <location>
        <begin position="959"/>
        <end position="1213"/>
    </location>
</feature>
<dbReference type="Pfam" id="PF00989">
    <property type="entry name" value="PAS"/>
    <property type="match status" value="1"/>
</dbReference>
<dbReference type="InterPro" id="IPR029016">
    <property type="entry name" value="GAF-like_dom_sf"/>
</dbReference>
<dbReference type="GO" id="GO:0071111">
    <property type="term" value="F:cyclic-guanylate-specific phosphodiesterase activity"/>
    <property type="evidence" value="ECO:0007669"/>
    <property type="project" value="UniProtKB-EC"/>
</dbReference>
<name>A0A923KRE1_9BURK</name>
<dbReference type="FunFam" id="3.20.20.450:FF:000001">
    <property type="entry name" value="Cyclic di-GMP phosphodiesterase yahA"/>
    <property type="match status" value="1"/>
</dbReference>
<dbReference type="SUPFAM" id="SSF55785">
    <property type="entry name" value="PYP-like sensor domain (PAS domain)"/>
    <property type="match status" value="1"/>
</dbReference>
<dbReference type="RefSeq" id="WP_186913885.1">
    <property type="nucleotide sequence ID" value="NZ_JACOFV010000019.1"/>
</dbReference>
<dbReference type="NCBIfam" id="TIGR00254">
    <property type="entry name" value="GGDEF"/>
    <property type="match status" value="1"/>
</dbReference>
<dbReference type="SMART" id="SM00065">
    <property type="entry name" value="GAF"/>
    <property type="match status" value="2"/>
</dbReference>
<dbReference type="InterPro" id="IPR001633">
    <property type="entry name" value="EAL_dom"/>
</dbReference>
<keyword evidence="8" id="KW-1185">Reference proteome</keyword>
<dbReference type="InterPro" id="IPR029787">
    <property type="entry name" value="Nucleotide_cyclase"/>
</dbReference>
<evidence type="ECO:0000256" key="1">
    <source>
        <dbReference type="ARBA" id="ARBA00051114"/>
    </source>
</evidence>
<dbReference type="FunFam" id="3.30.70.270:FF:000001">
    <property type="entry name" value="Diguanylate cyclase domain protein"/>
    <property type="match status" value="1"/>
</dbReference>
<dbReference type="Pfam" id="PF00990">
    <property type="entry name" value="GGDEF"/>
    <property type="match status" value="1"/>
</dbReference>
<dbReference type="InterPro" id="IPR035965">
    <property type="entry name" value="PAS-like_dom_sf"/>
</dbReference>
<dbReference type="CDD" id="cd01948">
    <property type="entry name" value="EAL"/>
    <property type="match status" value="1"/>
</dbReference>
<dbReference type="PROSITE" id="PS50112">
    <property type="entry name" value="PAS"/>
    <property type="match status" value="1"/>
</dbReference>
<dbReference type="PANTHER" id="PTHR44757">
    <property type="entry name" value="DIGUANYLATE CYCLASE DGCP"/>
    <property type="match status" value="1"/>
</dbReference>
<sequence length="1223" mass="138441">MKLIPTHRSLSAYTRSFWWLLLVMLAFALMLIFYVRSAAEVEHAKDLRFESYILSEELRQSSNDLTRMARSYIATGDSRFPRYYQEILNIRDGKRPRPATNRANYWEILSEKEQQEMSTPVTRFQGGKTISMLDLMRQVGFTEAEFAKVAEAKKESDALTATERKAMHLFEMAGDKDQVSREEARKLLYDESYQHAKASIMHSIDDAYHFMDMRTADLLHDAQTLNSRLRLCFIFFGLLFLSLLWRAQRALSETLGAPLEEIYSLLAQIGSGNFAQVIQVEPRQEASIKAWIALTQHKLAISEEKHEDINEKNRRLTGLYNALSQCNQAIVRSHSEQDLFEKICHSAVAYGGMKMAWIGIIKQDTQEFVPVAYYGVDGKEYIEGLTISRKPDSNGQLGPISCVLINNEPMWCQNFVQDVASFHWYERGARHGWQSMAILPLHKNGNVVGTFNLFLDRINAFDEASRQLLLEMTMDISHALTRFELERTNEQSRKAEGLRSFMLEKINSSLSLAEILRDVVLELEKIIPDSICSIMLASEDGKCLKLGAAPHLPDFYCQAIDGLAIAPGVGSCGNAIATGQRTIAVDLTTHPFWEPYKSLTEQAGLGSCWSEPILSSLNKALGAFAIYHRAAAIPQEFHLHLLQMAAHFIAIAIERKQSENKLRKLSQAVEQSSNAIIITDGHAKIEYVNAAFLTSSGKTLHEVIGKRPYLNQSDRTSKSSYKTMLKALRRGENWHAELTHFDRLGSEHTDFIQVSPIRDEAGQIRHFLFVQEDITEKKRSEERIQYLAHFDALTGIANRTLLEERARYSLGRAVRSKEPLAVVFFDIDHFKDINDSLGHSFGDALLVELSKRLVSSLRAEDTISRLGGDEFVLLLPGIDSHGVEAVVQKLMHIVNAIYRIGEIELNITTSMGIAVFPEDGKDLETLSKNADSAMYRAKREGRNTYRFFTPEMQARSARHLELVNALRYALEKEQLSLHYQPQVSIASEDVIGVEALLRWHHPEMGNISPDEFISVAEETGLILNIGEWVIRTAVTQLKSWHQLGFYGLRIAVNLSAVQFRHGDLPNTVTRILQEADLKAEFLELELTESVAMHDPEGAIGIIKQLYERGVRMSIDDFGTGYSSLSYLKKFNVYKLKIDRSFVRDIYTDPEDKAIVSAVIGMANSLGLKTIAEGVETFEQLEFLRQQGCAEVQGYYFSKPLPAPQFEEFMQSRQSARGGVRLVL</sequence>
<dbReference type="GO" id="GO:0071732">
    <property type="term" value="P:cellular response to nitric oxide"/>
    <property type="evidence" value="ECO:0007669"/>
    <property type="project" value="UniProtKB-ARBA"/>
</dbReference>
<dbReference type="PROSITE" id="PS50883">
    <property type="entry name" value="EAL"/>
    <property type="match status" value="1"/>
</dbReference>
<protein>
    <submittedName>
        <fullName evidence="7">EAL domain-containing protein</fullName>
    </submittedName>
</protein>
<dbReference type="InterPro" id="IPR003018">
    <property type="entry name" value="GAF"/>
</dbReference>
<dbReference type="SMART" id="SM00052">
    <property type="entry name" value="EAL"/>
    <property type="match status" value="1"/>
</dbReference>
<dbReference type="Gene3D" id="3.30.450.40">
    <property type="match status" value="2"/>
</dbReference>
<feature type="domain" description="PAC" evidence="4">
    <location>
        <begin position="732"/>
        <end position="786"/>
    </location>
</feature>
<dbReference type="Pfam" id="PF13185">
    <property type="entry name" value="GAF_2"/>
    <property type="match status" value="2"/>
</dbReference>
<dbReference type="InterPro" id="IPR000160">
    <property type="entry name" value="GGDEF_dom"/>
</dbReference>
<gene>
    <name evidence="7" type="ORF">H8K32_17670</name>
</gene>
<dbReference type="CDD" id="cd00130">
    <property type="entry name" value="PAS"/>
    <property type="match status" value="1"/>
</dbReference>
<dbReference type="InterPro" id="IPR000014">
    <property type="entry name" value="PAS"/>
</dbReference>
<dbReference type="NCBIfam" id="TIGR00229">
    <property type="entry name" value="sensory_box"/>
    <property type="match status" value="1"/>
</dbReference>
<evidence type="ECO:0000259" key="3">
    <source>
        <dbReference type="PROSITE" id="PS50112"/>
    </source>
</evidence>
<dbReference type="PROSITE" id="PS50113">
    <property type="entry name" value="PAC"/>
    <property type="match status" value="1"/>
</dbReference>
<dbReference type="InterPro" id="IPR013767">
    <property type="entry name" value="PAS_fold"/>
</dbReference>
<evidence type="ECO:0000313" key="7">
    <source>
        <dbReference type="EMBL" id="MBC3863939.1"/>
    </source>
</evidence>